<evidence type="ECO:0000313" key="3">
    <source>
        <dbReference type="Proteomes" id="UP000253744"/>
    </source>
</evidence>
<protein>
    <submittedName>
        <fullName evidence="2">HU family DNA-binding protein</fullName>
    </submittedName>
</protein>
<evidence type="ECO:0000313" key="2">
    <source>
        <dbReference type="EMBL" id="AXH00703.1"/>
    </source>
</evidence>
<dbReference type="SUPFAM" id="SSF47729">
    <property type="entry name" value="IHF-like DNA-binding proteins"/>
    <property type="match status" value="1"/>
</dbReference>
<reference evidence="2 3" key="1">
    <citation type="submission" date="2018-07" db="EMBL/GenBank/DDBJ databases">
        <title>Complete Genome and Methylome Analysis of Deinococcus wulumuqiensis NEB 479.</title>
        <authorList>
            <person name="Fomenkov A."/>
            <person name="Luyten Y."/>
            <person name="Vincze T."/>
            <person name="Anton B.P."/>
            <person name="Clark T."/>
            <person name="Roberts R.J."/>
            <person name="Morgan R.D."/>
        </authorList>
    </citation>
    <scope>NUCLEOTIDE SEQUENCE [LARGE SCALE GENOMIC DNA]</scope>
    <source>
        <strain evidence="2 3">NEB 479</strain>
        <plasmid evidence="3">Plasmid pdrdi</plasmid>
    </source>
</reference>
<dbReference type="KEGG" id="dwu:DVJ83_16240"/>
<geneLocation type="plasmid" evidence="3">
    <name>pdrdi</name>
</geneLocation>
<dbReference type="Gene3D" id="4.10.520.10">
    <property type="entry name" value="IHF-like DNA-binding proteins"/>
    <property type="match status" value="1"/>
</dbReference>
<keyword evidence="2" id="KW-0238">DNA-binding</keyword>
<dbReference type="EMBL" id="CP031163">
    <property type="protein sequence ID" value="AXH00703.1"/>
    <property type="molecule type" value="Genomic_DNA"/>
</dbReference>
<dbReference type="GO" id="GO:0003677">
    <property type="term" value="F:DNA binding"/>
    <property type="evidence" value="ECO:0007669"/>
    <property type="project" value="UniProtKB-KW"/>
</dbReference>
<feature type="region of interest" description="Disordered" evidence="1">
    <location>
        <begin position="1"/>
        <end position="38"/>
    </location>
</feature>
<dbReference type="GO" id="GO:0030527">
    <property type="term" value="F:structural constituent of chromatin"/>
    <property type="evidence" value="ECO:0007669"/>
    <property type="project" value="InterPro"/>
</dbReference>
<dbReference type="Pfam" id="PF00216">
    <property type="entry name" value="Bac_DNA_binding"/>
    <property type="match status" value="1"/>
</dbReference>
<evidence type="ECO:0000256" key="1">
    <source>
        <dbReference type="SAM" id="MobiDB-lite"/>
    </source>
</evidence>
<dbReference type="AlphaFoldDB" id="A0A345ILY0"/>
<sequence length="122" mass="13073">MAPSVAVHPSRAQSRLATEAASGYPSPDRAEREVSDSGSGIITKTQICAQIAIRTGQSKEDATAFYAALVEVVEEGLLRGDRVSLTRLGLLTVSAGKKRKMVRFEASETLRDALRSGKEELP</sequence>
<accession>A0A345ILY0</accession>
<dbReference type="Proteomes" id="UP000253744">
    <property type="component" value="Plasmid pDrdI"/>
</dbReference>
<name>A0A345ILY0_9DEIO</name>
<gene>
    <name evidence="2" type="ORF">DVJ83_16240</name>
</gene>
<keyword evidence="2" id="KW-0614">Plasmid</keyword>
<dbReference type="InterPro" id="IPR010992">
    <property type="entry name" value="IHF-like_DNA-bd_dom_sf"/>
</dbReference>
<organism evidence="2 3">
    <name type="scientific">Deinococcus wulumuqiensis</name>
    <dbReference type="NCBI Taxonomy" id="980427"/>
    <lineage>
        <taxon>Bacteria</taxon>
        <taxon>Thermotogati</taxon>
        <taxon>Deinococcota</taxon>
        <taxon>Deinococci</taxon>
        <taxon>Deinococcales</taxon>
        <taxon>Deinococcaceae</taxon>
        <taxon>Deinococcus</taxon>
    </lineage>
</organism>
<proteinExistence type="predicted"/>
<dbReference type="InterPro" id="IPR000119">
    <property type="entry name" value="Hist_DNA-bd"/>
</dbReference>